<keyword evidence="2" id="KW-1185">Reference proteome</keyword>
<name>A0A8T5UX50_9EURY</name>
<dbReference type="Proteomes" id="UP000825933">
    <property type="component" value="Unassembled WGS sequence"/>
</dbReference>
<reference evidence="2" key="1">
    <citation type="journal article" date="2022" name="Microbiol. Resour. Announc.">
        <title>Draft Genome Sequence of a Methanogenic Archaeon from West Spitsbergen Permafrost.</title>
        <authorList>
            <person name="Trubitsyn V."/>
            <person name="Rivkina E."/>
            <person name="Shcherbakova V."/>
        </authorList>
    </citation>
    <scope>NUCLEOTIDE SEQUENCE [LARGE SCALE GENOMIC DNA]</scope>
    <source>
        <strain evidence="2">VT</strain>
    </source>
</reference>
<protein>
    <submittedName>
        <fullName evidence="1">Uncharacterized protein</fullName>
    </submittedName>
</protein>
<sequence>MGGNRKVYPNINPENIIKQIKIGGFNILTYLVLLNMIKKKTAVDPHIQADGFPVHEIIIIDKKNQ</sequence>
<dbReference type="EMBL" id="JAIOUQ010000007">
    <property type="protein sequence ID" value="MBZ2165750.1"/>
    <property type="molecule type" value="Genomic_DNA"/>
</dbReference>
<organism evidence="1 2">
    <name type="scientific">Methanobacterium spitsbergense</name>
    <dbReference type="NCBI Taxonomy" id="2874285"/>
    <lineage>
        <taxon>Archaea</taxon>
        <taxon>Methanobacteriati</taxon>
        <taxon>Methanobacteriota</taxon>
        <taxon>Methanomada group</taxon>
        <taxon>Methanobacteria</taxon>
        <taxon>Methanobacteriales</taxon>
        <taxon>Methanobacteriaceae</taxon>
        <taxon>Methanobacterium</taxon>
    </lineage>
</organism>
<evidence type="ECO:0000313" key="1">
    <source>
        <dbReference type="EMBL" id="MBZ2165750.1"/>
    </source>
</evidence>
<comment type="caution">
    <text evidence="1">The sequence shown here is derived from an EMBL/GenBank/DDBJ whole genome shotgun (WGS) entry which is preliminary data.</text>
</comment>
<proteinExistence type="predicted"/>
<dbReference type="AlphaFoldDB" id="A0A8T5UX50"/>
<evidence type="ECO:0000313" key="2">
    <source>
        <dbReference type="Proteomes" id="UP000825933"/>
    </source>
</evidence>
<accession>A0A8T5UX50</accession>
<gene>
    <name evidence="1" type="ORF">K8N75_06820</name>
</gene>
<dbReference type="RefSeq" id="WP_223791338.1">
    <property type="nucleotide sequence ID" value="NZ_JAIOUQ010000007.1"/>
</dbReference>